<feature type="signal peptide" evidence="5">
    <location>
        <begin position="1"/>
        <end position="16"/>
    </location>
</feature>
<keyword evidence="4" id="KW-0175">Coiled coil</keyword>
<dbReference type="GO" id="GO:0004867">
    <property type="term" value="F:serine-type endopeptidase inhibitor activity"/>
    <property type="evidence" value="ECO:0007669"/>
    <property type="project" value="UniProtKB-KW"/>
</dbReference>
<evidence type="ECO:0000256" key="1">
    <source>
        <dbReference type="ARBA" id="ARBA00022690"/>
    </source>
</evidence>
<sequence length="221" mass="24532">MLSLVAVLALASGVYAAVDPCDLPLESGPCRGSIPRYGFDKTRGKCVQFNYGGCKGNKNNFLTMENCQKECNGEGILDKVATISKKYAEKRKLTKEVKEAFARAETRQEKKKLKDAIEKNVADAIKKTIAEEKVRHNIKDTKDKVEKVIEKIKELKEEKSNPCMMPISSGPCKALMKRFAFDAKRGKCVEFAYGGCGGNKNNFKSKAECLKTCIAYIPMPI</sequence>
<keyword evidence="2" id="KW-0722">Serine protease inhibitor</keyword>
<proteinExistence type="predicted"/>
<gene>
    <name evidence="7" type="ORF">ANCCAN_18464</name>
</gene>
<evidence type="ECO:0000256" key="5">
    <source>
        <dbReference type="SAM" id="SignalP"/>
    </source>
</evidence>
<keyword evidence="8" id="KW-1185">Reference proteome</keyword>
<protein>
    <submittedName>
        <fullName evidence="7">Kunitz/Bovine pancreatic trypsin inhibitor domain protein</fullName>
    </submittedName>
</protein>
<evidence type="ECO:0000256" key="2">
    <source>
        <dbReference type="ARBA" id="ARBA00022900"/>
    </source>
</evidence>
<dbReference type="InterPro" id="IPR050098">
    <property type="entry name" value="TFPI/VKTCI-like"/>
</dbReference>
<dbReference type="SUPFAM" id="SSF57362">
    <property type="entry name" value="BPTI-like"/>
    <property type="match status" value="2"/>
</dbReference>
<name>A0A368FXE1_ANCCA</name>
<dbReference type="AlphaFoldDB" id="A0A368FXE1"/>
<dbReference type="OrthoDB" id="4473401at2759"/>
<dbReference type="PANTHER" id="PTHR10083:SF374">
    <property type="entry name" value="BPTI_KUNITZ INHIBITOR DOMAIN-CONTAINING PROTEIN"/>
    <property type="match status" value="1"/>
</dbReference>
<feature type="coiled-coil region" evidence="4">
    <location>
        <begin position="103"/>
        <end position="158"/>
    </location>
</feature>
<feature type="domain" description="BPTI/Kunitz inhibitor" evidence="6">
    <location>
        <begin position="163"/>
        <end position="213"/>
    </location>
</feature>
<evidence type="ECO:0000259" key="6">
    <source>
        <dbReference type="PROSITE" id="PS50279"/>
    </source>
</evidence>
<accession>A0A368FXE1</accession>
<dbReference type="PROSITE" id="PS00280">
    <property type="entry name" value="BPTI_KUNITZ_1"/>
    <property type="match status" value="2"/>
</dbReference>
<dbReference type="CDD" id="cd00109">
    <property type="entry name" value="Kunitz-type"/>
    <property type="match status" value="1"/>
</dbReference>
<dbReference type="InterPro" id="IPR020901">
    <property type="entry name" value="Prtase_inh_Kunz-CS"/>
</dbReference>
<organism evidence="7 8">
    <name type="scientific">Ancylostoma caninum</name>
    <name type="common">Dog hookworm</name>
    <dbReference type="NCBI Taxonomy" id="29170"/>
    <lineage>
        <taxon>Eukaryota</taxon>
        <taxon>Metazoa</taxon>
        <taxon>Ecdysozoa</taxon>
        <taxon>Nematoda</taxon>
        <taxon>Chromadorea</taxon>
        <taxon>Rhabditida</taxon>
        <taxon>Rhabditina</taxon>
        <taxon>Rhabditomorpha</taxon>
        <taxon>Strongyloidea</taxon>
        <taxon>Ancylostomatidae</taxon>
        <taxon>Ancylostomatinae</taxon>
        <taxon>Ancylostoma</taxon>
    </lineage>
</organism>
<dbReference type="PROSITE" id="PS50279">
    <property type="entry name" value="BPTI_KUNITZ_2"/>
    <property type="match status" value="2"/>
</dbReference>
<dbReference type="GO" id="GO:0005615">
    <property type="term" value="C:extracellular space"/>
    <property type="evidence" value="ECO:0007669"/>
    <property type="project" value="TreeGrafter"/>
</dbReference>
<dbReference type="Gene3D" id="4.10.410.10">
    <property type="entry name" value="Pancreatic trypsin inhibitor Kunitz domain"/>
    <property type="match status" value="2"/>
</dbReference>
<dbReference type="PANTHER" id="PTHR10083">
    <property type="entry name" value="KUNITZ-TYPE PROTEASE INHIBITOR-RELATED"/>
    <property type="match status" value="1"/>
</dbReference>
<keyword evidence="1" id="KW-0646">Protease inhibitor</keyword>
<evidence type="ECO:0000313" key="7">
    <source>
        <dbReference type="EMBL" id="RCN35659.1"/>
    </source>
</evidence>
<dbReference type="Proteomes" id="UP000252519">
    <property type="component" value="Unassembled WGS sequence"/>
</dbReference>
<evidence type="ECO:0000256" key="3">
    <source>
        <dbReference type="ARBA" id="ARBA00023157"/>
    </source>
</evidence>
<evidence type="ECO:0000256" key="4">
    <source>
        <dbReference type="SAM" id="Coils"/>
    </source>
</evidence>
<dbReference type="InterPro" id="IPR002223">
    <property type="entry name" value="Kunitz_BPTI"/>
</dbReference>
<dbReference type="FunFam" id="4.10.410.10:FF:000020">
    <property type="entry name" value="Collagen, type VI, alpha 3"/>
    <property type="match status" value="2"/>
</dbReference>
<feature type="domain" description="BPTI/Kunitz inhibitor" evidence="6">
    <location>
        <begin position="21"/>
        <end position="71"/>
    </location>
</feature>
<evidence type="ECO:0000313" key="8">
    <source>
        <dbReference type="Proteomes" id="UP000252519"/>
    </source>
</evidence>
<dbReference type="PRINTS" id="PR00759">
    <property type="entry name" value="BASICPTASE"/>
</dbReference>
<comment type="caution">
    <text evidence="7">The sequence shown here is derived from an EMBL/GenBank/DDBJ whole genome shotgun (WGS) entry which is preliminary data.</text>
</comment>
<keyword evidence="5" id="KW-0732">Signal</keyword>
<dbReference type="Pfam" id="PF00014">
    <property type="entry name" value="Kunitz_BPTI"/>
    <property type="match status" value="2"/>
</dbReference>
<keyword evidence="3" id="KW-1015">Disulfide bond</keyword>
<reference evidence="7 8" key="1">
    <citation type="submission" date="2014-10" db="EMBL/GenBank/DDBJ databases">
        <title>Draft genome of the hookworm Ancylostoma caninum.</title>
        <authorList>
            <person name="Mitreva M."/>
        </authorList>
    </citation>
    <scope>NUCLEOTIDE SEQUENCE [LARGE SCALE GENOMIC DNA]</scope>
    <source>
        <strain evidence="7 8">Baltimore</strain>
    </source>
</reference>
<dbReference type="EMBL" id="JOJR01000636">
    <property type="protein sequence ID" value="RCN35659.1"/>
    <property type="molecule type" value="Genomic_DNA"/>
</dbReference>
<dbReference type="InterPro" id="IPR036880">
    <property type="entry name" value="Kunitz_BPTI_sf"/>
</dbReference>
<feature type="chain" id="PRO_5016901693" evidence="5">
    <location>
        <begin position="17"/>
        <end position="221"/>
    </location>
</feature>
<dbReference type="SMART" id="SM00131">
    <property type="entry name" value="KU"/>
    <property type="match status" value="2"/>
</dbReference>
<dbReference type="STRING" id="29170.A0A368FXE1"/>